<dbReference type="Gene3D" id="3.40.50.720">
    <property type="entry name" value="NAD(P)-binding Rossmann-like Domain"/>
    <property type="match status" value="1"/>
</dbReference>
<dbReference type="GO" id="GO:0005524">
    <property type="term" value="F:ATP binding"/>
    <property type="evidence" value="ECO:0007669"/>
    <property type="project" value="UniProtKB-UniRule"/>
</dbReference>
<dbReference type="NCBIfam" id="TIGR01087">
    <property type="entry name" value="murD"/>
    <property type="match status" value="1"/>
</dbReference>
<sequence>MRHLKDLPVLILGLGASGLAMARWCARHGAVVTVADTREAPASLATLQAELPDARFIGGPFTAALVEGTPIRAVYRSPGLSPATLAPVVNAAKAVGLVVGGELDLFVRALLDLRTVEVPVVEVEADVPVETAVAEPVVETPAQAELALSEEAPAVDAAVVETPEVPAPEAAAVVEGEAETTAPVEATDVVAPTDAVAPEPTAEPIEAALPVDATAAEAEPAAPVEPTEAVDATPPAMAEAMPRDASLSVPVTPPTEDVVAEDTATEEGAAPAADAPPAPATAASLSRLPPPGKPYVPTAALEAAAFVATIAELSATNPASAAVEEDTPQMVLVPEPEPEAPKGYTPAVLAVSGTNGKTTVTSLTGQLVERAGKTVAVAGNIGPTLLDTLAAHIDAGTLPEVWVLELSSFQLDGVQGFEPTAATVLNLTQDHLDWHGDMPAYAAAKARIFGAKGLMILNRDDAGVMAMLPPPVRVKLQRPQIRTHVTFGGAMPLRPGDYGIERINGVAWLVRALEADETQKRKRGAVVEEEIFFQRLMPADALRIRGRHNAMNALAALALASAADCPLGPMLYGLREYRGEPHRVEPIAIVDEVEFFDDSKGTNVGATVAALSGLGEERRVVVILGGEGKGQDFEPLADPVRQYARAVVLIGRDAPLIEAALANTGVSLKHAGSMEEAVKLAAARAHPGDAVLLSPACASFDMFKDYAHRAEVFREAVEAYADSPRDAVGGDDAVVSYVPGASLSTAGSMEDPI</sequence>
<evidence type="ECO:0000256" key="5">
    <source>
        <dbReference type="ARBA" id="ARBA00022618"/>
    </source>
</evidence>
<dbReference type="GO" id="GO:0008764">
    <property type="term" value="F:UDP-N-acetylmuramoylalanine-D-glutamate ligase activity"/>
    <property type="evidence" value="ECO:0007669"/>
    <property type="project" value="UniProtKB-UniRule"/>
</dbReference>
<comment type="function">
    <text evidence="9 10">Cell wall formation. Catalyzes the addition of glutamate to the nucleotide precursor UDP-N-acetylmuramoyl-L-alanine (UMA).</text>
</comment>
<dbReference type="UniPathway" id="UPA00219"/>
<organism evidence="14 15">
    <name type="scientific">Variovorax paradoxus</name>
    <dbReference type="NCBI Taxonomy" id="34073"/>
    <lineage>
        <taxon>Bacteria</taxon>
        <taxon>Pseudomonadati</taxon>
        <taxon>Pseudomonadota</taxon>
        <taxon>Betaproteobacteria</taxon>
        <taxon>Burkholderiales</taxon>
        <taxon>Comamonadaceae</taxon>
        <taxon>Variovorax</taxon>
    </lineage>
</organism>
<evidence type="ECO:0000256" key="3">
    <source>
        <dbReference type="ARBA" id="ARBA00022490"/>
    </source>
</evidence>
<dbReference type="InterPro" id="IPR005762">
    <property type="entry name" value="MurD"/>
</dbReference>
<feature type="region of interest" description="Disordered" evidence="11">
    <location>
        <begin position="238"/>
        <end position="289"/>
    </location>
</feature>
<comment type="similarity">
    <text evidence="9">Belongs to the MurCDEF family.</text>
</comment>
<evidence type="ECO:0000256" key="2">
    <source>
        <dbReference type="ARBA" id="ARBA00004752"/>
    </source>
</evidence>
<comment type="pathway">
    <text evidence="2 9 10">Cell wall biogenesis; peptidoglycan biosynthesis.</text>
</comment>
<dbReference type="Pfam" id="PF21799">
    <property type="entry name" value="MurD-like_N"/>
    <property type="match status" value="1"/>
</dbReference>
<evidence type="ECO:0000256" key="6">
    <source>
        <dbReference type="ARBA" id="ARBA00022741"/>
    </source>
</evidence>
<keyword evidence="4 9" id="KW-0436">Ligase</keyword>
<comment type="catalytic activity">
    <reaction evidence="9 10">
        <text>UDP-N-acetyl-alpha-D-muramoyl-L-alanine + D-glutamate + ATP = UDP-N-acetyl-alpha-D-muramoyl-L-alanyl-D-glutamate + ADP + phosphate + H(+)</text>
        <dbReference type="Rhea" id="RHEA:16429"/>
        <dbReference type="ChEBI" id="CHEBI:15378"/>
        <dbReference type="ChEBI" id="CHEBI:29986"/>
        <dbReference type="ChEBI" id="CHEBI:30616"/>
        <dbReference type="ChEBI" id="CHEBI:43474"/>
        <dbReference type="ChEBI" id="CHEBI:83898"/>
        <dbReference type="ChEBI" id="CHEBI:83900"/>
        <dbReference type="ChEBI" id="CHEBI:456216"/>
        <dbReference type="EC" id="6.3.2.9"/>
    </reaction>
</comment>
<reference evidence="14 15" key="1">
    <citation type="submission" date="2019-10" db="EMBL/GenBank/DDBJ databases">
        <title>Complete genome sequence of Variovorax paradoxus 5C-2.</title>
        <authorList>
            <person name="Gogoleva N.E."/>
            <person name="Balkin A.S."/>
        </authorList>
    </citation>
    <scope>NUCLEOTIDE SEQUENCE [LARGE SCALE GENOMIC DNA]</scope>
    <source>
        <strain evidence="14 15">5C-2</strain>
    </source>
</reference>
<dbReference type="SUPFAM" id="SSF53623">
    <property type="entry name" value="MurD-like peptide ligases, catalytic domain"/>
    <property type="match status" value="1"/>
</dbReference>
<evidence type="ECO:0000256" key="11">
    <source>
        <dbReference type="SAM" id="MobiDB-lite"/>
    </source>
</evidence>
<dbReference type="EC" id="6.3.2.9" evidence="9 10"/>
<dbReference type="PANTHER" id="PTHR43692">
    <property type="entry name" value="UDP-N-ACETYLMURAMOYLALANINE--D-GLUTAMATE LIGASE"/>
    <property type="match status" value="1"/>
</dbReference>
<feature type="region of interest" description="Disordered" evidence="11">
    <location>
        <begin position="172"/>
        <end position="191"/>
    </location>
</feature>
<name>A0A5Q0LW72_VARPD</name>
<protein>
    <recommendedName>
        <fullName evidence="9 10">UDP-N-acetylmuramoylalanine--D-glutamate ligase</fullName>
        <ecNumber evidence="9 10">6.3.2.9</ecNumber>
    </recommendedName>
    <alternativeName>
        <fullName evidence="9">D-glutamic acid-adding enzyme</fullName>
    </alternativeName>
    <alternativeName>
        <fullName evidence="9">UDP-N-acetylmuramoyl-L-alanyl-D-glutamate synthetase</fullName>
    </alternativeName>
</protein>
<gene>
    <name evidence="9" type="primary">murD</name>
    <name evidence="14" type="ORF">GFK26_02170</name>
</gene>
<dbReference type="InterPro" id="IPR036615">
    <property type="entry name" value="Mur_ligase_C_dom_sf"/>
</dbReference>
<dbReference type="RefSeq" id="WP_153280650.1">
    <property type="nucleotide sequence ID" value="NZ_CP045644.1"/>
</dbReference>
<evidence type="ECO:0000256" key="1">
    <source>
        <dbReference type="ARBA" id="ARBA00004496"/>
    </source>
</evidence>
<dbReference type="PROSITE" id="PS01011">
    <property type="entry name" value="FOLYLPOLYGLU_SYNT_1"/>
    <property type="match status" value="1"/>
</dbReference>
<feature type="domain" description="Mur ligase central" evidence="13">
    <location>
        <begin position="351"/>
        <end position="560"/>
    </location>
</feature>
<evidence type="ECO:0000259" key="13">
    <source>
        <dbReference type="Pfam" id="PF08245"/>
    </source>
</evidence>
<keyword evidence="3 9" id="KW-0963">Cytoplasm</keyword>
<evidence type="ECO:0000256" key="8">
    <source>
        <dbReference type="ARBA" id="ARBA00023306"/>
    </source>
</evidence>
<keyword evidence="9 10" id="KW-0961">Cell wall biogenesis/degradation</keyword>
<dbReference type="Pfam" id="PF02875">
    <property type="entry name" value="Mur_ligase_C"/>
    <property type="match status" value="1"/>
</dbReference>
<dbReference type="GO" id="GO:0051301">
    <property type="term" value="P:cell division"/>
    <property type="evidence" value="ECO:0007669"/>
    <property type="project" value="UniProtKB-KW"/>
</dbReference>
<dbReference type="AlphaFoldDB" id="A0A5Q0LW72"/>
<evidence type="ECO:0000313" key="14">
    <source>
        <dbReference type="EMBL" id="QFZ81670.1"/>
    </source>
</evidence>
<dbReference type="InterPro" id="IPR036565">
    <property type="entry name" value="Mur-like_cat_sf"/>
</dbReference>
<keyword evidence="5 9" id="KW-0132">Cell division</keyword>
<proteinExistence type="inferred from homology"/>
<evidence type="ECO:0000256" key="9">
    <source>
        <dbReference type="HAMAP-Rule" id="MF_00639"/>
    </source>
</evidence>
<evidence type="ECO:0000256" key="4">
    <source>
        <dbReference type="ARBA" id="ARBA00022598"/>
    </source>
</evidence>
<dbReference type="InterPro" id="IPR004101">
    <property type="entry name" value="Mur_ligase_C"/>
</dbReference>
<dbReference type="Gene3D" id="3.40.1190.10">
    <property type="entry name" value="Mur-like, catalytic domain"/>
    <property type="match status" value="1"/>
</dbReference>
<dbReference type="SUPFAM" id="SSF51984">
    <property type="entry name" value="MurCD N-terminal domain"/>
    <property type="match status" value="1"/>
</dbReference>
<keyword evidence="7 9" id="KW-0067">ATP-binding</keyword>
<feature type="binding site" evidence="9">
    <location>
        <begin position="353"/>
        <end position="359"/>
    </location>
    <ligand>
        <name>ATP</name>
        <dbReference type="ChEBI" id="CHEBI:30616"/>
    </ligand>
</feature>
<dbReference type="Proteomes" id="UP000326780">
    <property type="component" value="Chromosome"/>
</dbReference>
<dbReference type="HAMAP" id="MF_00639">
    <property type="entry name" value="MurD"/>
    <property type="match status" value="1"/>
</dbReference>
<dbReference type="InterPro" id="IPR013221">
    <property type="entry name" value="Mur_ligase_cen"/>
</dbReference>
<keyword evidence="9 10" id="KW-0573">Peptidoglycan synthesis</keyword>
<dbReference type="Pfam" id="PF08245">
    <property type="entry name" value="Mur_ligase_M"/>
    <property type="match status" value="1"/>
</dbReference>
<keyword evidence="9 10" id="KW-0133">Cell shape</keyword>
<dbReference type="GO" id="GO:0009252">
    <property type="term" value="P:peptidoglycan biosynthetic process"/>
    <property type="evidence" value="ECO:0007669"/>
    <property type="project" value="UniProtKB-UniRule"/>
</dbReference>
<dbReference type="InterPro" id="IPR018109">
    <property type="entry name" value="Folylpolyglutamate_synth_CS"/>
</dbReference>
<dbReference type="Gene3D" id="3.90.190.20">
    <property type="entry name" value="Mur ligase, C-terminal domain"/>
    <property type="match status" value="1"/>
</dbReference>
<evidence type="ECO:0000259" key="12">
    <source>
        <dbReference type="Pfam" id="PF02875"/>
    </source>
</evidence>
<accession>A0A5Q0LW72</accession>
<comment type="subcellular location">
    <subcellularLocation>
        <location evidence="1 9 10">Cytoplasm</location>
    </subcellularLocation>
</comment>
<evidence type="ECO:0000256" key="7">
    <source>
        <dbReference type="ARBA" id="ARBA00022840"/>
    </source>
</evidence>
<dbReference type="EMBL" id="CP045644">
    <property type="protein sequence ID" value="QFZ81670.1"/>
    <property type="molecule type" value="Genomic_DNA"/>
</dbReference>
<evidence type="ECO:0000313" key="15">
    <source>
        <dbReference type="Proteomes" id="UP000326780"/>
    </source>
</evidence>
<dbReference type="PANTHER" id="PTHR43692:SF1">
    <property type="entry name" value="UDP-N-ACETYLMURAMOYLALANINE--D-GLUTAMATE LIGASE"/>
    <property type="match status" value="1"/>
</dbReference>
<dbReference type="GO" id="GO:0004326">
    <property type="term" value="F:tetrahydrofolylpolyglutamate synthase activity"/>
    <property type="evidence" value="ECO:0007669"/>
    <property type="project" value="InterPro"/>
</dbReference>
<feature type="domain" description="Mur ligase C-terminal" evidence="12">
    <location>
        <begin position="582"/>
        <end position="697"/>
    </location>
</feature>
<dbReference type="GO" id="GO:0071555">
    <property type="term" value="P:cell wall organization"/>
    <property type="evidence" value="ECO:0007669"/>
    <property type="project" value="UniProtKB-KW"/>
</dbReference>
<keyword evidence="8 9" id="KW-0131">Cell cycle</keyword>
<keyword evidence="6 9" id="KW-0547">Nucleotide-binding</keyword>
<evidence type="ECO:0000256" key="10">
    <source>
        <dbReference type="RuleBase" id="RU003664"/>
    </source>
</evidence>
<dbReference type="SUPFAM" id="SSF53244">
    <property type="entry name" value="MurD-like peptide ligases, peptide-binding domain"/>
    <property type="match status" value="1"/>
</dbReference>
<dbReference type="GO" id="GO:0008360">
    <property type="term" value="P:regulation of cell shape"/>
    <property type="evidence" value="ECO:0007669"/>
    <property type="project" value="UniProtKB-KW"/>
</dbReference>
<dbReference type="GO" id="GO:0005737">
    <property type="term" value="C:cytoplasm"/>
    <property type="evidence" value="ECO:0007669"/>
    <property type="project" value="UniProtKB-SubCell"/>
</dbReference>